<protein>
    <submittedName>
        <fullName evidence="3">Uncharacterized protein</fullName>
    </submittedName>
</protein>
<feature type="region of interest" description="Disordered" evidence="1">
    <location>
        <begin position="225"/>
        <end position="250"/>
    </location>
</feature>
<evidence type="ECO:0000256" key="2">
    <source>
        <dbReference type="SAM" id="SignalP"/>
    </source>
</evidence>
<keyword evidence="2" id="KW-0732">Signal</keyword>
<reference evidence="3" key="1">
    <citation type="submission" date="2016-03" db="EMBL/GenBank/DDBJ databases">
        <authorList>
            <person name="Ploux O."/>
        </authorList>
    </citation>
    <scope>NUCLEOTIDE SEQUENCE</scope>
    <source>
        <tissue evidence="3">Mantle</tissue>
    </source>
</reference>
<dbReference type="AlphaFoldDB" id="A0A194AN13"/>
<sequence length="250" mass="27402">MDMLRIAVWTLLLNTCTEVLGTDPLYCLNCQHVTSPKHCHSVAVCRNGEACFMEKYVNSAGEILFNLGCHGNQICNNSISEMSDHRGKRQNIISSHSSSSTCLSCCKGNLCNAKGCGDDGYPTTRGPICFNCPQSTDPQKCDLIQVCDRNEKCLIDAVIEFGEVVYSSKCTPVDCFSNEVDQVFGKRQLFKRSQRRTCRSCCSTDLCNNKCNNDNITSQNQIARTTTPVSSGSSSIASAKVDTGHAGREY</sequence>
<dbReference type="EMBL" id="GELH01000302">
    <property type="protein sequence ID" value="JAS03970.1"/>
    <property type="molecule type" value="Transcribed_RNA"/>
</dbReference>
<feature type="compositionally biased region" description="Low complexity" evidence="1">
    <location>
        <begin position="230"/>
        <end position="239"/>
    </location>
</feature>
<proteinExistence type="predicted"/>
<evidence type="ECO:0000313" key="3">
    <source>
        <dbReference type="EMBL" id="JAS03970.1"/>
    </source>
</evidence>
<feature type="chain" id="PRO_5013481370" evidence="2">
    <location>
        <begin position="22"/>
        <end position="250"/>
    </location>
</feature>
<evidence type="ECO:0000256" key="1">
    <source>
        <dbReference type="SAM" id="MobiDB-lite"/>
    </source>
</evidence>
<name>A0A194AN13_PINFU</name>
<feature type="non-terminal residue" evidence="3">
    <location>
        <position position="250"/>
    </location>
</feature>
<feature type="signal peptide" evidence="2">
    <location>
        <begin position="1"/>
        <end position="21"/>
    </location>
</feature>
<organism evidence="3">
    <name type="scientific">Pinctada fucata</name>
    <name type="common">Akoya pearl oyster</name>
    <name type="synonym">Pinctada imbricata fucata</name>
    <dbReference type="NCBI Taxonomy" id="50426"/>
    <lineage>
        <taxon>Eukaryota</taxon>
        <taxon>Metazoa</taxon>
        <taxon>Spiralia</taxon>
        <taxon>Lophotrochozoa</taxon>
        <taxon>Mollusca</taxon>
        <taxon>Bivalvia</taxon>
        <taxon>Autobranchia</taxon>
        <taxon>Pteriomorphia</taxon>
        <taxon>Pterioida</taxon>
        <taxon>Pterioidea</taxon>
        <taxon>Pteriidae</taxon>
        <taxon>Pinctada</taxon>
    </lineage>
</organism>
<accession>A0A194AN13</accession>
<dbReference type="EMBL" id="GELH01000301">
    <property type="protein sequence ID" value="JAS03971.1"/>
    <property type="molecule type" value="Transcribed_RNA"/>
</dbReference>